<dbReference type="GO" id="GO:0000398">
    <property type="term" value="P:mRNA splicing, via spliceosome"/>
    <property type="evidence" value="ECO:0007669"/>
    <property type="project" value="UniProtKB-UniRule"/>
</dbReference>
<evidence type="ECO:0000256" key="6">
    <source>
        <dbReference type="ARBA" id="ARBA00023187"/>
    </source>
</evidence>
<gene>
    <name evidence="10" type="ORF">WICPIJ_004543</name>
</gene>
<dbReference type="Pfam" id="PF08231">
    <property type="entry name" value="SYF2"/>
    <property type="match status" value="1"/>
</dbReference>
<evidence type="ECO:0000256" key="7">
    <source>
        <dbReference type="ARBA" id="ARBA00023242"/>
    </source>
</evidence>
<evidence type="ECO:0000256" key="1">
    <source>
        <dbReference type="ARBA" id="ARBA00004123"/>
    </source>
</evidence>
<organism evidence="10 11">
    <name type="scientific">Wickerhamomyces pijperi</name>
    <name type="common">Yeast</name>
    <name type="synonym">Pichia pijperi</name>
    <dbReference type="NCBI Taxonomy" id="599730"/>
    <lineage>
        <taxon>Eukaryota</taxon>
        <taxon>Fungi</taxon>
        <taxon>Dikarya</taxon>
        <taxon>Ascomycota</taxon>
        <taxon>Saccharomycotina</taxon>
        <taxon>Saccharomycetes</taxon>
        <taxon>Phaffomycetales</taxon>
        <taxon>Wickerhamomycetaceae</taxon>
        <taxon>Wickerhamomyces</taxon>
    </lineage>
</organism>
<evidence type="ECO:0000256" key="9">
    <source>
        <dbReference type="SAM" id="MobiDB-lite"/>
    </source>
</evidence>
<comment type="similarity">
    <text evidence="2 8">Belongs to the SYF2 family.</text>
</comment>
<keyword evidence="6 8" id="KW-0508">mRNA splicing</keyword>
<keyword evidence="11" id="KW-1185">Reference proteome</keyword>
<feature type="compositionally biased region" description="Basic and acidic residues" evidence="9">
    <location>
        <begin position="72"/>
        <end position="82"/>
    </location>
</feature>
<proteinExistence type="inferred from homology"/>
<evidence type="ECO:0000256" key="3">
    <source>
        <dbReference type="ARBA" id="ARBA00014745"/>
    </source>
</evidence>
<evidence type="ECO:0000256" key="2">
    <source>
        <dbReference type="ARBA" id="ARBA00010028"/>
    </source>
</evidence>
<comment type="caution">
    <text evidence="10">The sequence shown here is derived from an EMBL/GenBank/DDBJ whole genome shotgun (WGS) entry which is preliminary data.</text>
</comment>
<evidence type="ECO:0000256" key="4">
    <source>
        <dbReference type="ARBA" id="ARBA00022664"/>
    </source>
</evidence>
<feature type="non-terminal residue" evidence="10">
    <location>
        <position position="1"/>
    </location>
</feature>
<evidence type="ECO:0000256" key="5">
    <source>
        <dbReference type="ARBA" id="ARBA00022728"/>
    </source>
</evidence>
<protein>
    <recommendedName>
        <fullName evidence="3 8">Pre-mRNA-splicing factor SYF2</fullName>
    </recommendedName>
</protein>
<feature type="region of interest" description="Disordered" evidence="9">
    <location>
        <begin position="61"/>
        <end position="82"/>
    </location>
</feature>
<evidence type="ECO:0000256" key="8">
    <source>
        <dbReference type="RuleBase" id="RU367148"/>
    </source>
</evidence>
<keyword evidence="5 8" id="KW-0747">Spliceosome</keyword>
<reference evidence="10" key="1">
    <citation type="journal article" date="2021" name="Open Biol.">
        <title>Shared evolutionary footprints suggest mitochondrial oxidative damage underlies multiple complex I losses in fungi.</title>
        <authorList>
            <person name="Schikora-Tamarit M.A."/>
            <person name="Marcet-Houben M."/>
            <person name="Nosek J."/>
            <person name="Gabaldon T."/>
        </authorList>
    </citation>
    <scope>NUCLEOTIDE SEQUENCE</scope>
    <source>
        <strain evidence="10">CBS2887</strain>
    </source>
</reference>
<dbReference type="OrthoDB" id="199717at2759"/>
<comment type="subcellular location">
    <subcellularLocation>
        <location evidence="1 8">Nucleus</location>
    </subcellularLocation>
</comment>
<comment type="subunit">
    <text evidence="8">May be part of a spliceosome complex.</text>
</comment>
<dbReference type="Proteomes" id="UP000774326">
    <property type="component" value="Unassembled WGS sequence"/>
</dbReference>
<keyword evidence="4 8" id="KW-0507">mRNA processing</keyword>
<dbReference type="GO" id="GO:0005681">
    <property type="term" value="C:spliceosomal complex"/>
    <property type="evidence" value="ECO:0007669"/>
    <property type="project" value="UniProtKB-KW"/>
</dbReference>
<keyword evidence="7 8" id="KW-0539">Nucleus</keyword>
<reference evidence="10" key="2">
    <citation type="submission" date="2021-01" db="EMBL/GenBank/DDBJ databases">
        <authorList>
            <person name="Schikora-Tamarit M.A."/>
        </authorList>
    </citation>
    <scope>NUCLEOTIDE SEQUENCE</scope>
    <source>
        <strain evidence="10">CBS2887</strain>
    </source>
</reference>
<accession>A0A9P8TMT5</accession>
<sequence length="102" mass="12012">LKNLDTINTKQYEAQKQLYHDLKQQGKSEADIISSLTDRAKLNAMVIQLKERETNTVKRRKLTEDNQNSINEKNKQFNDKLNRHYDEYLSDLKDNIKRGSST</sequence>
<evidence type="ECO:0000313" key="11">
    <source>
        <dbReference type="Proteomes" id="UP000774326"/>
    </source>
</evidence>
<name>A0A9P8TMT5_WICPI</name>
<comment type="function">
    <text evidence="8">Involved in pre-mRNA splicing.</text>
</comment>
<dbReference type="EMBL" id="JAEUBG010002453">
    <property type="protein sequence ID" value="KAH3684485.1"/>
    <property type="molecule type" value="Genomic_DNA"/>
</dbReference>
<evidence type="ECO:0000313" key="10">
    <source>
        <dbReference type="EMBL" id="KAH3684485.1"/>
    </source>
</evidence>
<dbReference type="InterPro" id="IPR013260">
    <property type="entry name" value="mRNA_splic_SYF2"/>
</dbReference>
<dbReference type="AlphaFoldDB" id="A0A9P8TMT5"/>